<protein>
    <submittedName>
        <fullName evidence="5">Acetyltransferase</fullName>
    </submittedName>
</protein>
<dbReference type="AlphaFoldDB" id="A0A0R3MUU8"/>
<organism evidence="5 6">
    <name type="scientific">Bradyrhizobium lablabi</name>
    <dbReference type="NCBI Taxonomy" id="722472"/>
    <lineage>
        <taxon>Bacteria</taxon>
        <taxon>Pseudomonadati</taxon>
        <taxon>Pseudomonadota</taxon>
        <taxon>Alphaproteobacteria</taxon>
        <taxon>Hyphomicrobiales</taxon>
        <taxon>Nitrobacteraceae</taxon>
        <taxon>Bradyrhizobium</taxon>
    </lineage>
</organism>
<dbReference type="PANTHER" id="PTHR43300">
    <property type="entry name" value="ACETYLTRANSFERASE"/>
    <property type="match status" value="1"/>
</dbReference>
<feature type="binding site" evidence="3">
    <location>
        <position position="69"/>
    </location>
    <ligand>
        <name>substrate</name>
    </ligand>
</feature>
<dbReference type="PANTHER" id="PTHR43300:SF7">
    <property type="entry name" value="UDP-N-ACETYLBACILLOSAMINE N-ACETYLTRANSFERASE"/>
    <property type="match status" value="1"/>
</dbReference>
<dbReference type="InterPro" id="IPR050179">
    <property type="entry name" value="Trans_hexapeptide_repeat"/>
</dbReference>
<dbReference type="CDD" id="cd03360">
    <property type="entry name" value="LbH_AT_putative"/>
    <property type="match status" value="1"/>
</dbReference>
<evidence type="ECO:0000256" key="3">
    <source>
        <dbReference type="PIRSR" id="PIRSR620019-2"/>
    </source>
</evidence>
<feature type="site" description="Increases basicity of active site His" evidence="2">
    <location>
        <position position="137"/>
    </location>
</feature>
<sequence>MTEKVKGLRIYGFGGHARSIADVAATLGIEQLVFADADARDGESFLGCPVIKLFEGDPPDGWQCLPAAGDNRKRQVQTEHIRARGWPLATIISPTATVGIGATIAAGTFVGHHCHVGPMARVGHSCILNTGCIVEHDCVVGDFTHVSVNATLAGRSRLGSFVFLGTGSTVIDKCSVPDETICGAGTVVTQSLAVSGTYVGVPARLVKPAPRRLP</sequence>
<dbReference type="InterPro" id="IPR041561">
    <property type="entry name" value="PglD_N"/>
</dbReference>
<dbReference type="InterPro" id="IPR011004">
    <property type="entry name" value="Trimer_LpxA-like_sf"/>
</dbReference>
<proteinExistence type="inferred from homology"/>
<dbReference type="Gene3D" id="2.160.10.10">
    <property type="entry name" value="Hexapeptide repeat proteins"/>
    <property type="match status" value="1"/>
</dbReference>
<dbReference type="Proteomes" id="UP000051660">
    <property type="component" value="Unassembled WGS sequence"/>
</dbReference>
<dbReference type="OrthoDB" id="9815592at2"/>
<feature type="binding site" evidence="3">
    <location>
        <position position="145"/>
    </location>
    <ligand>
        <name>acetyl-CoA</name>
        <dbReference type="ChEBI" id="CHEBI:57288"/>
    </ligand>
</feature>
<evidence type="ECO:0000256" key="1">
    <source>
        <dbReference type="ARBA" id="ARBA00007274"/>
    </source>
</evidence>
<evidence type="ECO:0000256" key="2">
    <source>
        <dbReference type="PIRSR" id="PIRSR620019-1"/>
    </source>
</evidence>
<dbReference type="InterPro" id="IPR020019">
    <property type="entry name" value="AcTrfase_PglD-like"/>
</dbReference>
<keyword evidence="5" id="KW-0808">Transferase</keyword>
<gene>
    <name evidence="5" type="ORF">CQ14_22590</name>
</gene>
<evidence type="ECO:0000313" key="5">
    <source>
        <dbReference type="EMBL" id="KRR23828.1"/>
    </source>
</evidence>
<feature type="domain" description="PglD N-terminal" evidence="4">
    <location>
        <begin position="9"/>
        <end position="76"/>
    </location>
</feature>
<dbReference type="EMBL" id="LLYB01000066">
    <property type="protein sequence ID" value="KRR23828.1"/>
    <property type="molecule type" value="Genomic_DNA"/>
</dbReference>
<comment type="similarity">
    <text evidence="1">Belongs to the transferase hexapeptide repeat family.</text>
</comment>
<evidence type="ECO:0000259" key="4">
    <source>
        <dbReference type="Pfam" id="PF17836"/>
    </source>
</evidence>
<name>A0A0R3MUU8_9BRAD</name>
<reference evidence="5 6" key="1">
    <citation type="submission" date="2014-03" db="EMBL/GenBank/DDBJ databases">
        <title>Bradyrhizobium valentinum sp. nov., isolated from effective nodules of Lupinus mariae-josephae, a lupine endemic of basic-lime soils in Eastern Spain.</title>
        <authorList>
            <person name="Duran D."/>
            <person name="Rey L."/>
            <person name="Navarro A."/>
            <person name="Busquets A."/>
            <person name="Imperial J."/>
            <person name="Ruiz-Argueso T."/>
        </authorList>
    </citation>
    <scope>NUCLEOTIDE SEQUENCE [LARGE SCALE GENOMIC DNA]</scope>
    <source>
        <strain evidence="5 6">CCBAU 23086</strain>
    </source>
</reference>
<dbReference type="Gene3D" id="3.40.50.20">
    <property type="match status" value="1"/>
</dbReference>
<accession>A0A0R3MUU8</accession>
<evidence type="ECO:0000313" key="6">
    <source>
        <dbReference type="Proteomes" id="UP000051660"/>
    </source>
</evidence>
<dbReference type="SUPFAM" id="SSF51161">
    <property type="entry name" value="Trimeric LpxA-like enzymes"/>
    <property type="match status" value="1"/>
</dbReference>
<dbReference type="RefSeq" id="WP_057858870.1">
    <property type="nucleotide sequence ID" value="NZ_LLYB01000066.1"/>
</dbReference>
<dbReference type="NCBIfam" id="TIGR03570">
    <property type="entry name" value="NeuD_NnaD"/>
    <property type="match status" value="1"/>
</dbReference>
<dbReference type="Pfam" id="PF17836">
    <property type="entry name" value="PglD_N"/>
    <property type="match status" value="1"/>
</dbReference>
<dbReference type="GO" id="GO:0016740">
    <property type="term" value="F:transferase activity"/>
    <property type="evidence" value="ECO:0007669"/>
    <property type="project" value="UniProtKB-KW"/>
</dbReference>
<feature type="active site" description="Proton acceptor" evidence="2">
    <location>
        <position position="136"/>
    </location>
</feature>
<comment type="caution">
    <text evidence="5">The sequence shown here is derived from an EMBL/GenBank/DDBJ whole genome shotgun (WGS) entry which is preliminary data.</text>
</comment>